<accession>A0A6C0DRZ5</accession>
<feature type="region of interest" description="Disordered" evidence="1">
    <location>
        <begin position="74"/>
        <end position="96"/>
    </location>
</feature>
<dbReference type="AlphaFoldDB" id="A0A6C0DRZ5"/>
<protein>
    <submittedName>
        <fullName evidence="2">Uncharacterized protein</fullName>
    </submittedName>
</protein>
<name>A0A6C0DRZ5_9ZZZZ</name>
<dbReference type="EMBL" id="MN739667">
    <property type="protein sequence ID" value="QHT19537.1"/>
    <property type="molecule type" value="Genomic_DNA"/>
</dbReference>
<organism evidence="2">
    <name type="scientific">viral metagenome</name>
    <dbReference type="NCBI Taxonomy" id="1070528"/>
    <lineage>
        <taxon>unclassified sequences</taxon>
        <taxon>metagenomes</taxon>
        <taxon>organismal metagenomes</taxon>
    </lineage>
</organism>
<evidence type="ECO:0000313" key="2">
    <source>
        <dbReference type="EMBL" id="QHT19537.1"/>
    </source>
</evidence>
<sequence length="337" mass="36756">MSCPPGQVYSSLLKRCVKKNIVGAKGASGVACPEGHVWNPAPTSRRCVSRAVFKKLHGEAKAAAASAEQKRLRGTCKASAPGPAKPAKVVSPPRAAAVVTPSSKKNTAFEVGAPRALMDPGLTRAAAVEWVSKQCTNQEDPIMLEPYADADLKDLRSIVKLGSGFCYTVDTLDQHVKASIERGVPIKDILNPSYRLDKRDFGTLEAAGRRLRKTYKLPVEPVEVPAAHYKLFIDVMGDGAFKYVFLYDDRKVKKLADGSKDYAAAIPDGGWIGYIPAAGTDELEKLIRKAHTKGRLLVRATRPFICCRFHLKKSKEHWATDTAKKIASMAEEIRDIV</sequence>
<reference evidence="2" key="1">
    <citation type="journal article" date="2020" name="Nature">
        <title>Giant virus diversity and host interactions through global metagenomics.</title>
        <authorList>
            <person name="Schulz F."/>
            <person name="Roux S."/>
            <person name="Paez-Espino D."/>
            <person name="Jungbluth S."/>
            <person name="Walsh D.A."/>
            <person name="Denef V.J."/>
            <person name="McMahon K.D."/>
            <person name="Konstantinidis K.T."/>
            <person name="Eloe-Fadrosh E.A."/>
            <person name="Kyrpides N.C."/>
            <person name="Woyke T."/>
        </authorList>
    </citation>
    <scope>NUCLEOTIDE SEQUENCE</scope>
    <source>
        <strain evidence="2">GVMAG-M-3300023174-57</strain>
    </source>
</reference>
<feature type="compositionally biased region" description="Low complexity" evidence="1">
    <location>
        <begin position="77"/>
        <end position="96"/>
    </location>
</feature>
<proteinExistence type="predicted"/>
<evidence type="ECO:0000256" key="1">
    <source>
        <dbReference type="SAM" id="MobiDB-lite"/>
    </source>
</evidence>